<keyword evidence="1" id="KW-1133">Transmembrane helix</keyword>
<reference evidence="2" key="3">
    <citation type="submission" date="2025-09" db="UniProtKB">
        <authorList>
            <consortium name="Ensembl"/>
        </authorList>
    </citation>
    <scope>IDENTIFICATION</scope>
</reference>
<dbReference type="InterPro" id="IPR051085">
    <property type="entry name" value="MB_O-acyltransferase"/>
</dbReference>
<accession>A0A493TH60</accession>
<keyword evidence="3" id="KW-1185">Reference proteome</keyword>
<proteinExistence type="predicted"/>
<dbReference type="PANTHER" id="PTHR13285">
    <property type="entry name" value="ACYLTRANSFERASE"/>
    <property type="match status" value="1"/>
</dbReference>
<dbReference type="AlphaFoldDB" id="A0A493TH60"/>
<sequence length="239" mass="27087">MVTPPLPWHRAVVYMLYGVLAVLGSMGLVYLMIVLSHCLVLYSVALAKQKWLCFVAGLCCLASFKLEPFSSWQSGFVTGAFDLQDVLFYGGCGFTIMRCMSFALESCERKEGIYSIFDLLKYNFYLPFFFFGPVMTFDQFHAQVSVPRDLSLMRNIRVHALLHVGAVIAVDIFFHFFYILTLPSDLKFVNPGLAYSNLVYDWVKAAVMFGVTNTIARLDHLDPPQPPKCITMLYVFAET</sequence>
<dbReference type="Proteomes" id="UP000016666">
    <property type="component" value="Chromosome 2"/>
</dbReference>
<reference evidence="2 3" key="1">
    <citation type="submission" date="2017-10" db="EMBL/GenBank/DDBJ databases">
        <title>A new Pekin duck reference genome.</title>
        <authorList>
            <person name="Hou Z.-C."/>
            <person name="Zhou Z.-K."/>
            <person name="Zhu F."/>
            <person name="Hou S.-S."/>
        </authorList>
    </citation>
    <scope>NUCLEOTIDE SEQUENCE [LARGE SCALE GENOMIC DNA]</scope>
</reference>
<gene>
    <name evidence="2" type="primary">HHATL</name>
</gene>
<dbReference type="GeneTree" id="ENSGT00530000063629"/>
<protein>
    <submittedName>
        <fullName evidence="2">Hedgehog acyltransferase like</fullName>
    </submittedName>
</protein>
<keyword evidence="1" id="KW-0812">Transmembrane</keyword>
<reference evidence="2" key="2">
    <citation type="submission" date="2025-08" db="UniProtKB">
        <authorList>
            <consortium name="Ensembl"/>
        </authorList>
    </citation>
    <scope>IDENTIFICATION</scope>
</reference>
<feature type="transmembrane region" description="Helical" evidence="1">
    <location>
        <begin position="12"/>
        <end position="44"/>
    </location>
</feature>
<dbReference type="Ensembl" id="ENSAPLT00000018442.1">
    <property type="protein sequence ID" value="ENSAPLP00000025232.1"/>
    <property type="gene ID" value="ENSAPLG00000013163.2"/>
</dbReference>
<dbReference type="GO" id="GO:0016746">
    <property type="term" value="F:acyltransferase activity"/>
    <property type="evidence" value="ECO:0007669"/>
    <property type="project" value="TreeGrafter"/>
</dbReference>
<evidence type="ECO:0000256" key="1">
    <source>
        <dbReference type="SAM" id="Phobius"/>
    </source>
</evidence>
<dbReference type="PANTHER" id="PTHR13285:SF19">
    <property type="entry name" value="PROTEIN-CYSTEINE N-PALMITOYLTRANSFERASE HHAT-LIKE PROTEIN"/>
    <property type="match status" value="1"/>
</dbReference>
<evidence type="ECO:0000313" key="3">
    <source>
        <dbReference type="Proteomes" id="UP000016666"/>
    </source>
</evidence>
<dbReference type="GO" id="GO:0005783">
    <property type="term" value="C:endoplasmic reticulum"/>
    <property type="evidence" value="ECO:0007669"/>
    <property type="project" value="TreeGrafter"/>
</dbReference>
<keyword evidence="1" id="KW-0472">Membrane</keyword>
<evidence type="ECO:0000313" key="2">
    <source>
        <dbReference type="Ensembl" id="ENSAPLP00000025232.1"/>
    </source>
</evidence>
<name>A0A493TH60_ANAPP</name>
<organism evidence="2 3">
    <name type="scientific">Anas platyrhynchos platyrhynchos</name>
    <name type="common">Northern mallard</name>
    <dbReference type="NCBI Taxonomy" id="8840"/>
    <lineage>
        <taxon>Eukaryota</taxon>
        <taxon>Metazoa</taxon>
        <taxon>Chordata</taxon>
        <taxon>Craniata</taxon>
        <taxon>Vertebrata</taxon>
        <taxon>Euteleostomi</taxon>
        <taxon>Archelosauria</taxon>
        <taxon>Archosauria</taxon>
        <taxon>Dinosauria</taxon>
        <taxon>Saurischia</taxon>
        <taxon>Theropoda</taxon>
        <taxon>Coelurosauria</taxon>
        <taxon>Aves</taxon>
        <taxon>Neognathae</taxon>
        <taxon>Galloanserae</taxon>
        <taxon>Anseriformes</taxon>
        <taxon>Anatidae</taxon>
        <taxon>Anatinae</taxon>
        <taxon>Anas</taxon>
    </lineage>
</organism>
<feature type="transmembrane region" description="Helical" evidence="1">
    <location>
        <begin position="160"/>
        <end position="180"/>
    </location>
</feature>